<accession>A0AA39JVR2</accession>
<dbReference type="InterPro" id="IPR004147">
    <property type="entry name" value="ABC1_dom"/>
</dbReference>
<dbReference type="AlphaFoldDB" id="A0AA39JVR2"/>
<proteinExistence type="inferred from homology"/>
<dbReference type="EMBL" id="JAUEPS010000044">
    <property type="protein sequence ID" value="KAK0447448.1"/>
    <property type="molecule type" value="Genomic_DNA"/>
</dbReference>
<reference evidence="3" key="1">
    <citation type="submission" date="2023-06" db="EMBL/GenBank/DDBJ databases">
        <authorList>
            <consortium name="Lawrence Berkeley National Laboratory"/>
            <person name="Ahrendt S."/>
            <person name="Sahu N."/>
            <person name="Indic B."/>
            <person name="Wong-Bajracharya J."/>
            <person name="Merenyi Z."/>
            <person name="Ke H.-M."/>
            <person name="Monk M."/>
            <person name="Kocsube S."/>
            <person name="Drula E."/>
            <person name="Lipzen A."/>
            <person name="Balint B."/>
            <person name="Henrissat B."/>
            <person name="Andreopoulos B."/>
            <person name="Martin F.M."/>
            <person name="Harder C.B."/>
            <person name="Rigling D."/>
            <person name="Ford K.L."/>
            <person name="Foster G.D."/>
            <person name="Pangilinan J."/>
            <person name="Papanicolaou A."/>
            <person name="Barry K."/>
            <person name="LaButti K."/>
            <person name="Viragh M."/>
            <person name="Koriabine M."/>
            <person name="Yan M."/>
            <person name="Riley R."/>
            <person name="Champramary S."/>
            <person name="Plett K.L."/>
            <person name="Tsai I.J."/>
            <person name="Slot J."/>
            <person name="Sipos G."/>
            <person name="Plett J."/>
            <person name="Nagy L.G."/>
            <person name="Grigoriev I.V."/>
        </authorList>
    </citation>
    <scope>NUCLEOTIDE SEQUENCE</scope>
    <source>
        <strain evidence="3">CCBAS 213</strain>
    </source>
</reference>
<comment type="similarity">
    <text evidence="1">Belongs to the protein kinase superfamily. ADCK protein kinase family.</text>
</comment>
<dbReference type="InterPro" id="IPR051130">
    <property type="entry name" value="Mito_struct-func_regulator"/>
</dbReference>
<dbReference type="InterPro" id="IPR011009">
    <property type="entry name" value="Kinase-like_dom_sf"/>
</dbReference>
<name>A0AA39JVR2_ARMTA</name>
<dbReference type="Pfam" id="PF03109">
    <property type="entry name" value="ABC1"/>
    <property type="match status" value="1"/>
</dbReference>
<dbReference type="InterPro" id="IPR045307">
    <property type="entry name" value="ADCK1_dom"/>
</dbReference>
<dbReference type="PANTHER" id="PTHR43173">
    <property type="entry name" value="ABC1 FAMILY PROTEIN"/>
    <property type="match status" value="1"/>
</dbReference>
<evidence type="ECO:0000256" key="1">
    <source>
        <dbReference type="ARBA" id="ARBA00009670"/>
    </source>
</evidence>
<feature type="domain" description="ABC1 atypical kinase-like" evidence="2">
    <location>
        <begin position="144"/>
        <end position="438"/>
    </location>
</feature>
<evidence type="ECO:0000313" key="3">
    <source>
        <dbReference type="EMBL" id="KAK0447448.1"/>
    </source>
</evidence>
<comment type="caution">
    <text evidence="3">The sequence shown here is derived from an EMBL/GenBank/DDBJ whole genome shotgun (WGS) entry which is preliminary data.</text>
</comment>
<dbReference type="CDD" id="cd13969">
    <property type="entry name" value="ADCK1-like"/>
    <property type="match status" value="1"/>
</dbReference>
<keyword evidence="4" id="KW-1185">Reference proteome</keyword>
<dbReference type="PANTHER" id="PTHR43173:SF37">
    <property type="entry name" value="ABC1 FAMILY PROTEIN C10F6.14C"/>
    <property type="match status" value="1"/>
</dbReference>
<evidence type="ECO:0000259" key="2">
    <source>
        <dbReference type="Pfam" id="PF03109"/>
    </source>
</evidence>
<evidence type="ECO:0000313" key="4">
    <source>
        <dbReference type="Proteomes" id="UP001175211"/>
    </source>
</evidence>
<sequence length="620" mass="70880">MNRLVAQPLLLRWIRKGVDETLHRRSYASSTSPTIAPSRIVKYARRTGYFIAGAGAVYALDRLFNASAITRNCRTIYTCAMITLDYKFNFTPEKSDLIPELHQRVADRMYNLFTSNGGLYIKIGQAIGANAAFLPKPMQEKFAKLFDDAPQIPYSEVLSVFRSEFGRPPNGPNGVFEFFDENAIASASIAQVHKAKLWPMPGDKQEHWVAVKVQKPAVSKQTEWDLGAYRMVMWMFENWAFDLPVYFVVDFVADHLRQELDFIREADNAKRTAALIASEPRLSDKVYIPKVYDDLTTKKVMTAEWIDGVRFSDRQGVFDLMGEKPSRLGAYMIPLVVSPTEMHSDSPLPSRPLRGGVKAVMQTMVELFSAQMFSFGVIHCDPHPGNILIRPNPANPETPQLVLLDHGLYVTVGDEFRKQWAGLWKSLLLSDYYAVEKIARSWGVGLPDLFASATLMRPVRLKKVDKEKFAREIEEISRMSQYEQSVRMKAKLKEFLIDTDRLPKALLFLMRNMRIVQGNNQSMGAPVNRVKITGYWASRSLTYTHDLPLGQRIKEYWGYVAFRGIMFSLDVLFWAIRFRQWFWLKLGRYSSNFEDEVERSMQVFAKGSLGMDVKGGVFHG</sequence>
<gene>
    <name evidence="3" type="ORF">EV420DRAFT_1568788</name>
</gene>
<protein>
    <submittedName>
        <fullName evidence="3">ABC1 family-domain-containing protein</fullName>
    </submittedName>
</protein>
<organism evidence="3 4">
    <name type="scientific">Armillaria tabescens</name>
    <name type="common">Ringless honey mushroom</name>
    <name type="synonym">Agaricus tabescens</name>
    <dbReference type="NCBI Taxonomy" id="1929756"/>
    <lineage>
        <taxon>Eukaryota</taxon>
        <taxon>Fungi</taxon>
        <taxon>Dikarya</taxon>
        <taxon>Basidiomycota</taxon>
        <taxon>Agaricomycotina</taxon>
        <taxon>Agaricomycetes</taxon>
        <taxon>Agaricomycetidae</taxon>
        <taxon>Agaricales</taxon>
        <taxon>Marasmiineae</taxon>
        <taxon>Physalacriaceae</taxon>
        <taxon>Desarmillaria</taxon>
    </lineage>
</organism>
<dbReference type="Proteomes" id="UP001175211">
    <property type="component" value="Unassembled WGS sequence"/>
</dbReference>
<dbReference type="GeneID" id="85357740"/>
<dbReference type="RefSeq" id="XP_060326169.1">
    <property type="nucleotide sequence ID" value="XM_060474192.1"/>
</dbReference>
<dbReference type="SUPFAM" id="SSF56112">
    <property type="entry name" value="Protein kinase-like (PK-like)"/>
    <property type="match status" value="1"/>
</dbReference>